<proteinExistence type="predicted"/>
<evidence type="ECO:0008006" key="3">
    <source>
        <dbReference type="Google" id="ProtNLM"/>
    </source>
</evidence>
<reference evidence="1 2" key="1">
    <citation type="submission" date="2023-08" db="EMBL/GenBank/DDBJ databases">
        <title>A Necator americanus chromosomal reference genome.</title>
        <authorList>
            <person name="Ilik V."/>
            <person name="Petrzelkova K.J."/>
            <person name="Pardy F."/>
            <person name="Fuh T."/>
            <person name="Niatou-Singa F.S."/>
            <person name="Gouil Q."/>
            <person name="Baker L."/>
            <person name="Ritchie M.E."/>
            <person name="Jex A.R."/>
            <person name="Gazzola D."/>
            <person name="Li H."/>
            <person name="Toshio Fujiwara R."/>
            <person name="Zhan B."/>
            <person name="Aroian R.V."/>
            <person name="Pafco B."/>
            <person name="Schwarz E.M."/>
        </authorList>
    </citation>
    <scope>NUCLEOTIDE SEQUENCE [LARGE SCALE GENOMIC DNA]</scope>
    <source>
        <strain evidence="1 2">Aroian</strain>
        <tissue evidence="1">Whole animal</tissue>
    </source>
</reference>
<evidence type="ECO:0000313" key="2">
    <source>
        <dbReference type="Proteomes" id="UP001303046"/>
    </source>
</evidence>
<comment type="caution">
    <text evidence="1">The sequence shown here is derived from an EMBL/GenBank/DDBJ whole genome shotgun (WGS) entry which is preliminary data.</text>
</comment>
<name>A0ABR1DMR8_NECAM</name>
<dbReference type="EMBL" id="JAVFWL010000004">
    <property type="protein sequence ID" value="KAK6751533.1"/>
    <property type="molecule type" value="Genomic_DNA"/>
</dbReference>
<accession>A0ABR1DMR8</accession>
<dbReference type="PANTHER" id="PTHR19446">
    <property type="entry name" value="REVERSE TRANSCRIPTASES"/>
    <property type="match status" value="1"/>
</dbReference>
<sequence>MSFNSPVRSTTWYNVSKKNRTAPGADRIRSEDLKNFPSVLIDTLTRLSTCYLSECKVPKHWKTSETVLLYRKGDPHDIHNYRPICLLSVIYKLFTTVILNRIETSCMKDSHASKQGFEKDSAPLTTFTFQRNSSRYRESTKCHYVSPLSA</sequence>
<evidence type="ECO:0000313" key="1">
    <source>
        <dbReference type="EMBL" id="KAK6751533.1"/>
    </source>
</evidence>
<protein>
    <recommendedName>
        <fullName evidence="3">Reverse transcriptase domain-containing protein</fullName>
    </recommendedName>
</protein>
<gene>
    <name evidence="1" type="primary">Necator_chrIV.g16420</name>
    <name evidence="1" type="ORF">RB195_003123</name>
</gene>
<organism evidence="1 2">
    <name type="scientific">Necator americanus</name>
    <name type="common">Human hookworm</name>
    <dbReference type="NCBI Taxonomy" id="51031"/>
    <lineage>
        <taxon>Eukaryota</taxon>
        <taxon>Metazoa</taxon>
        <taxon>Ecdysozoa</taxon>
        <taxon>Nematoda</taxon>
        <taxon>Chromadorea</taxon>
        <taxon>Rhabditida</taxon>
        <taxon>Rhabditina</taxon>
        <taxon>Rhabditomorpha</taxon>
        <taxon>Strongyloidea</taxon>
        <taxon>Ancylostomatidae</taxon>
        <taxon>Bunostominae</taxon>
        <taxon>Necator</taxon>
    </lineage>
</organism>
<dbReference type="Proteomes" id="UP001303046">
    <property type="component" value="Unassembled WGS sequence"/>
</dbReference>
<keyword evidence="2" id="KW-1185">Reference proteome</keyword>